<dbReference type="GO" id="GO:0004800">
    <property type="term" value="F:thyroxine 5'-deiodinase activity"/>
    <property type="evidence" value="ECO:0007669"/>
    <property type="project" value="InterPro"/>
</dbReference>
<dbReference type="PANTHER" id="PTHR11781">
    <property type="entry name" value="IODOTHYRONINE DEIODINASE"/>
    <property type="match status" value="1"/>
</dbReference>
<dbReference type="Gene3D" id="3.40.30.10">
    <property type="entry name" value="Glutaredoxin"/>
    <property type="match status" value="1"/>
</dbReference>
<dbReference type="OrthoDB" id="428577at2759"/>
<comment type="caution">
    <text evidence="1">The sequence shown here is derived from an EMBL/GenBank/DDBJ whole genome shotgun (WGS) entry which is preliminary data.</text>
</comment>
<accession>A0A815I6P3</accession>
<dbReference type="EMBL" id="CAJOAY010000079">
    <property type="protein sequence ID" value="CAF3525240.1"/>
    <property type="molecule type" value="Genomic_DNA"/>
</dbReference>
<protein>
    <recommendedName>
        <fullName evidence="4">Iodothyronine deiodinase</fullName>
    </recommendedName>
</protein>
<evidence type="ECO:0000313" key="2">
    <source>
        <dbReference type="EMBL" id="CAF3525240.1"/>
    </source>
</evidence>
<evidence type="ECO:0000313" key="1">
    <source>
        <dbReference type="EMBL" id="CAF1364307.1"/>
    </source>
</evidence>
<sequence>MGMVHYTSGRRNLTYEELIKSNATKPSKSFIPKSLLKLMLIRENELRISDEYQKRFHEAEETSSSTSWLDIADELQRQVIREFHLDEEMTDALLCLRCATQIYPDLKDIPLYTKYNRARDGDLQVGDIAPNVPVIHLDEQENQLFDGLKSSSTVLITHAQDEWPISSARWSPTQMPIKYNQTRTIHERLTVAKDFIRDFNIEIPVVIDKPEENLFEKLYAPWPVRIYILDEDHRLIYKAQPSETMLQLKELTEYLASIK</sequence>
<gene>
    <name evidence="2" type="ORF">OKA104_LOCUS2817</name>
    <name evidence="1" type="ORF">VCS650_LOCUS34493</name>
</gene>
<dbReference type="InterPro" id="IPR000643">
    <property type="entry name" value="Iodothyronine_deiodinase"/>
</dbReference>
<reference evidence="1" key="1">
    <citation type="submission" date="2021-02" db="EMBL/GenBank/DDBJ databases">
        <authorList>
            <person name="Nowell W R."/>
        </authorList>
    </citation>
    <scope>NUCLEOTIDE SEQUENCE</scope>
</reference>
<proteinExistence type="predicted"/>
<dbReference type="AlphaFoldDB" id="A0A815I6P3"/>
<dbReference type="Proteomes" id="UP000663881">
    <property type="component" value="Unassembled WGS sequence"/>
</dbReference>
<dbReference type="EMBL" id="CAJNON010000728">
    <property type="protein sequence ID" value="CAF1364307.1"/>
    <property type="molecule type" value="Genomic_DNA"/>
</dbReference>
<evidence type="ECO:0008006" key="4">
    <source>
        <dbReference type="Google" id="ProtNLM"/>
    </source>
</evidence>
<name>A0A815I6P3_9BILA</name>
<evidence type="ECO:0000313" key="3">
    <source>
        <dbReference type="Proteomes" id="UP000663891"/>
    </source>
</evidence>
<organism evidence="1 3">
    <name type="scientific">Adineta steineri</name>
    <dbReference type="NCBI Taxonomy" id="433720"/>
    <lineage>
        <taxon>Eukaryota</taxon>
        <taxon>Metazoa</taxon>
        <taxon>Spiralia</taxon>
        <taxon>Gnathifera</taxon>
        <taxon>Rotifera</taxon>
        <taxon>Eurotatoria</taxon>
        <taxon>Bdelloidea</taxon>
        <taxon>Adinetida</taxon>
        <taxon>Adinetidae</taxon>
        <taxon>Adineta</taxon>
    </lineage>
</organism>
<dbReference type="Proteomes" id="UP000663891">
    <property type="component" value="Unassembled WGS sequence"/>
</dbReference>
<dbReference type="PANTHER" id="PTHR11781:SF22">
    <property type="entry name" value="TYPE I IODOTHYRONINE DEIODINASE"/>
    <property type="match status" value="1"/>
</dbReference>